<dbReference type="GO" id="GO:0045944">
    <property type="term" value="P:positive regulation of transcription by RNA polymerase II"/>
    <property type="evidence" value="ECO:0007669"/>
    <property type="project" value="TreeGrafter"/>
</dbReference>
<dbReference type="Gene3D" id="4.10.240.10">
    <property type="entry name" value="Zn(2)-C6 fungal-type DNA-binding domain"/>
    <property type="match status" value="1"/>
</dbReference>
<evidence type="ECO:0000256" key="3">
    <source>
        <dbReference type="ARBA" id="ARBA00023125"/>
    </source>
</evidence>
<evidence type="ECO:0000256" key="4">
    <source>
        <dbReference type="ARBA" id="ARBA00023163"/>
    </source>
</evidence>
<dbReference type="PANTHER" id="PTHR31069:SF12">
    <property type="entry name" value="TRANSCRIPTION FACTOR DOMAIN-CONTAINING PROTEIN"/>
    <property type="match status" value="1"/>
</dbReference>
<dbReference type="InterPro" id="IPR050675">
    <property type="entry name" value="OAF3"/>
</dbReference>
<keyword evidence="1" id="KW-0479">Metal-binding</keyword>
<accession>H8XAD1</accession>
<proteinExistence type="predicted"/>
<dbReference type="AlphaFoldDB" id="H8XAD1"/>
<feature type="compositionally biased region" description="Low complexity" evidence="6">
    <location>
        <begin position="912"/>
        <end position="922"/>
    </location>
</feature>
<evidence type="ECO:0000259" key="7">
    <source>
        <dbReference type="PROSITE" id="PS50048"/>
    </source>
</evidence>
<reference evidence="8 9" key="1">
    <citation type="journal article" date="2012" name="PLoS ONE">
        <title>Sequence and analysis of the genome of the pathogenic yeast Candida orthopsilosis.</title>
        <authorList>
            <person name="Riccombeni A."/>
            <person name="Vidanes G."/>
            <person name="Proux-Wera E."/>
            <person name="Wolfe K.H."/>
            <person name="Butler G."/>
        </authorList>
    </citation>
    <scope>NUCLEOTIDE SEQUENCE [LARGE SCALE GENOMIC DNA]</scope>
    <source>
        <strain evidence="8 9">Co 90-125</strain>
    </source>
</reference>
<evidence type="ECO:0000256" key="5">
    <source>
        <dbReference type="ARBA" id="ARBA00023242"/>
    </source>
</evidence>
<feature type="region of interest" description="Disordered" evidence="6">
    <location>
        <begin position="126"/>
        <end position="186"/>
    </location>
</feature>
<dbReference type="SUPFAM" id="SSF57701">
    <property type="entry name" value="Zn2/Cys6 DNA-binding domain"/>
    <property type="match status" value="1"/>
</dbReference>
<dbReference type="GO" id="GO:0000978">
    <property type="term" value="F:RNA polymerase II cis-regulatory region sequence-specific DNA binding"/>
    <property type="evidence" value="ECO:0007669"/>
    <property type="project" value="TreeGrafter"/>
</dbReference>
<dbReference type="PANTHER" id="PTHR31069">
    <property type="entry name" value="OLEATE-ACTIVATED TRANSCRIPTION FACTOR 1-RELATED"/>
    <property type="match status" value="1"/>
</dbReference>
<dbReference type="GO" id="GO:0006351">
    <property type="term" value="P:DNA-templated transcription"/>
    <property type="evidence" value="ECO:0007669"/>
    <property type="project" value="InterPro"/>
</dbReference>
<feature type="domain" description="Zn(2)-C6 fungal-type" evidence="7">
    <location>
        <begin position="11"/>
        <end position="41"/>
    </location>
</feature>
<dbReference type="CDD" id="cd12148">
    <property type="entry name" value="fungal_TF_MHR"/>
    <property type="match status" value="1"/>
</dbReference>
<protein>
    <submittedName>
        <fullName evidence="8">Zcf29 predicted zinc-finger protein</fullName>
    </submittedName>
</protein>
<evidence type="ECO:0000256" key="2">
    <source>
        <dbReference type="ARBA" id="ARBA00023015"/>
    </source>
</evidence>
<evidence type="ECO:0000313" key="8">
    <source>
        <dbReference type="EMBL" id="CCG25108.1"/>
    </source>
</evidence>
<dbReference type="Pfam" id="PF00172">
    <property type="entry name" value="Zn_clus"/>
    <property type="match status" value="1"/>
</dbReference>
<evidence type="ECO:0000313" key="9">
    <source>
        <dbReference type="Proteomes" id="UP000005018"/>
    </source>
</evidence>
<feature type="region of interest" description="Disordered" evidence="6">
    <location>
        <begin position="51"/>
        <end position="86"/>
    </location>
</feature>
<dbReference type="Proteomes" id="UP000005018">
    <property type="component" value="Chromosome 7"/>
</dbReference>
<keyword evidence="5" id="KW-0539">Nucleus</keyword>
<keyword evidence="8" id="KW-0862">Zinc</keyword>
<dbReference type="eggNOG" id="ENOG502QRPQ">
    <property type="taxonomic scope" value="Eukaryota"/>
</dbReference>
<keyword evidence="9" id="KW-1185">Reference proteome</keyword>
<dbReference type="EMBL" id="HE681725">
    <property type="protein sequence ID" value="CCG25108.1"/>
    <property type="molecule type" value="Genomic_DNA"/>
</dbReference>
<dbReference type="PROSITE" id="PS00463">
    <property type="entry name" value="ZN2_CY6_FUNGAL_1"/>
    <property type="match status" value="1"/>
</dbReference>
<dbReference type="InterPro" id="IPR007219">
    <property type="entry name" value="XnlR_reg_dom"/>
</dbReference>
<dbReference type="InterPro" id="IPR001138">
    <property type="entry name" value="Zn2Cys6_DnaBD"/>
</dbReference>
<keyword evidence="8" id="KW-0863">Zinc-finger</keyword>
<keyword evidence="4" id="KW-0804">Transcription</keyword>
<dbReference type="GeneID" id="14541860"/>
<dbReference type="GO" id="GO:0008270">
    <property type="term" value="F:zinc ion binding"/>
    <property type="evidence" value="ECO:0007669"/>
    <property type="project" value="UniProtKB-KW"/>
</dbReference>
<name>H8XAD1_CANO9</name>
<keyword evidence="2" id="KW-0805">Transcription regulation</keyword>
<dbReference type="GO" id="GO:0000981">
    <property type="term" value="F:DNA-binding transcription factor activity, RNA polymerase II-specific"/>
    <property type="evidence" value="ECO:0007669"/>
    <property type="project" value="InterPro"/>
</dbReference>
<dbReference type="OrthoDB" id="5069333at2759"/>
<feature type="region of interest" description="Disordered" evidence="6">
    <location>
        <begin position="907"/>
        <end position="927"/>
    </location>
</feature>
<dbReference type="RefSeq" id="XP_003871233.1">
    <property type="nucleotide sequence ID" value="XM_003871184.1"/>
</dbReference>
<feature type="compositionally biased region" description="Polar residues" evidence="6">
    <location>
        <begin position="173"/>
        <end position="184"/>
    </location>
</feature>
<dbReference type="CDD" id="cd00067">
    <property type="entry name" value="GAL4"/>
    <property type="match status" value="1"/>
</dbReference>
<dbReference type="KEGG" id="cot:CORT_0G04310"/>
<dbReference type="PROSITE" id="PS50048">
    <property type="entry name" value="ZN2_CY6_FUNGAL_2"/>
    <property type="match status" value="1"/>
</dbReference>
<dbReference type="GO" id="GO:0005634">
    <property type="term" value="C:nucleus"/>
    <property type="evidence" value="ECO:0007669"/>
    <property type="project" value="TreeGrafter"/>
</dbReference>
<dbReference type="InterPro" id="IPR036864">
    <property type="entry name" value="Zn2-C6_fun-type_DNA-bd_sf"/>
</dbReference>
<dbReference type="Pfam" id="PF04082">
    <property type="entry name" value="Fungal_trans"/>
    <property type="match status" value="1"/>
</dbReference>
<gene>
    <name evidence="8" type="ORF">CORT_0G04310</name>
</gene>
<organism evidence="8 9">
    <name type="scientific">Candida orthopsilosis (strain 90-125)</name>
    <name type="common">Yeast</name>
    <dbReference type="NCBI Taxonomy" id="1136231"/>
    <lineage>
        <taxon>Eukaryota</taxon>
        <taxon>Fungi</taxon>
        <taxon>Dikarya</taxon>
        <taxon>Ascomycota</taxon>
        <taxon>Saccharomycotina</taxon>
        <taxon>Pichiomycetes</taxon>
        <taxon>Debaryomycetaceae</taxon>
        <taxon>Candida/Lodderomyces clade</taxon>
        <taxon>Candida</taxon>
    </lineage>
</organism>
<feature type="compositionally biased region" description="Polar residues" evidence="6">
    <location>
        <begin position="74"/>
        <end position="84"/>
    </location>
</feature>
<dbReference type="SMART" id="SM00066">
    <property type="entry name" value="GAL4"/>
    <property type="match status" value="1"/>
</dbReference>
<evidence type="ECO:0000256" key="1">
    <source>
        <dbReference type="ARBA" id="ARBA00022723"/>
    </source>
</evidence>
<dbReference type="HOGENOM" id="CLU_005934_0_0_1"/>
<keyword evidence="3" id="KW-0238">DNA-binding</keyword>
<feature type="region of interest" description="Disordered" evidence="6">
    <location>
        <begin position="858"/>
        <end position="891"/>
    </location>
</feature>
<feature type="compositionally biased region" description="Low complexity" evidence="6">
    <location>
        <begin position="144"/>
        <end position="161"/>
    </location>
</feature>
<sequence>MGKLRARVSKVCDFCKKRKVKCDLGNPCSTCIKYKRSPCVYSELLGNEDITDDEPRRKYTSTQKNDSVKDGRFNNPNSLFSPKSASLDGPVSANGFMSKPLTPDGASIDTVHDELSFLKSKLQSLEQQLNTQQQPHKSSEGRASVQSQSQSSLSQQSPLSLDPLKQTPDGKTYTYSPTNPSLSSIDPMDLYGLNPIESENEWINFITGYNPIQNREPVSRKHYGPLSWVTLLKIDNAVAAIWTQMEHIKKQYKVRAGTHFIPPGDNPTQVEKDFSEKAYKDDGEHDVKLFRETEVKAGSKKVVTQEQLNEKAKSLGLSFYKGGLDEELELVEKIRLVLPKQNVIWKLYKRFFTHLYLAIPLIDETAMKEQIQRLIGPEGYQDINVTVKVEKKLDFAYLGLLLIMMRFSYVSLFSHDSTINEINFQTNNPEPKAQQIKFLLNNPIDIDVIDVAQLCLNQFDMMRCANMAIMQLALMTRLYHMYAPELGDGVDGGDAIVFNATLIQMARSLGLHRDPDLFPETFKDLRQNNLARKIWYYVLILDFNNAMNEGATVSASFNSFDTKTPLYVPGCENVEDAEIEKIACSCYPSFDYVYEPMSEMFASVFKVRGEVNMADLMKRMNFMESHFKEQYGLVPQMYTTVCDGSNDAMPNTLKLKIYFTGTFLVASMHFHIFNYYERKRNINLSYYYIKKIMSIIVHEVMPCFIECIRHKKNVFRNSTDMIASPSFITVAHKSLIMLFSFHLRLKYWIHDLQKRYDHSTKMRSYDLADHAYKTNFQKLVHLADLVDKCMGHFRDGVARLSQRYYYAWRVTKAQNFLKQSLSDKFFETYSPTFTTQPFSSEMLSQLEQLFEVSLSKVEQSKNQHKMEKRRKLNDSKAQAKQQDDDVSMEEELENNVNSFINGNVSLRKHENSVSSTGSTTSDSEYKPNDQVDTIWLQMMNMKNNEDPISRINDPAMNLMYSATPPFLSQMDGDNSGGVPFSPGVLGGLGGTSFSSTGVSVGAGGQGGATGGYNSFELNHGEMFENFPIDELFKDFL</sequence>
<evidence type="ECO:0000256" key="6">
    <source>
        <dbReference type="SAM" id="MobiDB-lite"/>
    </source>
</evidence>